<comment type="caution">
    <text evidence="1">The sequence shown here is derived from an EMBL/GenBank/DDBJ whole genome shotgun (WGS) entry which is preliminary data.</text>
</comment>
<evidence type="ECO:0000313" key="2">
    <source>
        <dbReference type="Proteomes" id="UP001500967"/>
    </source>
</evidence>
<dbReference type="EMBL" id="BAAAGX010000003">
    <property type="protein sequence ID" value="GAA0221908.1"/>
    <property type="molecule type" value="Genomic_DNA"/>
</dbReference>
<sequence>MPRPGIFSRVSTIVHQSYVRIAIDMSQRVSAWLIALARRPSRQTRIVNVPWATKIHCGPAEMASLAHGSGTDGQDAPPVGAFYRCGDGCLRAAFTTGEPAGRRHQTSPQG</sequence>
<protein>
    <submittedName>
        <fullName evidence="1">Uncharacterized protein</fullName>
    </submittedName>
</protein>
<dbReference type="Proteomes" id="UP001500967">
    <property type="component" value="Unassembled WGS sequence"/>
</dbReference>
<organism evidence="1 2">
    <name type="scientific">Cryptosporangium japonicum</name>
    <dbReference type="NCBI Taxonomy" id="80872"/>
    <lineage>
        <taxon>Bacteria</taxon>
        <taxon>Bacillati</taxon>
        <taxon>Actinomycetota</taxon>
        <taxon>Actinomycetes</taxon>
        <taxon>Cryptosporangiales</taxon>
        <taxon>Cryptosporangiaceae</taxon>
        <taxon>Cryptosporangium</taxon>
    </lineage>
</organism>
<gene>
    <name evidence="1" type="ORF">GCM10009539_03860</name>
</gene>
<evidence type="ECO:0000313" key="1">
    <source>
        <dbReference type="EMBL" id="GAA0221908.1"/>
    </source>
</evidence>
<accession>A0ABN0THN9</accession>
<keyword evidence="2" id="KW-1185">Reference proteome</keyword>
<reference evidence="1 2" key="1">
    <citation type="journal article" date="2019" name="Int. J. Syst. Evol. Microbiol.">
        <title>The Global Catalogue of Microorganisms (GCM) 10K type strain sequencing project: providing services to taxonomists for standard genome sequencing and annotation.</title>
        <authorList>
            <consortium name="The Broad Institute Genomics Platform"/>
            <consortium name="The Broad Institute Genome Sequencing Center for Infectious Disease"/>
            <person name="Wu L."/>
            <person name="Ma J."/>
        </authorList>
    </citation>
    <scope>NUCLEOTIDE SEQUENCE [LARGE SCALE GENOMIC DNA]</scope>
    <source>
        <strain evidence="1 2">JCM 10425</strain>
    </source>
</reference>
<name>A0ABN0THN9_9ACTN</name>
<proteinExistence type="predicted"/>